<evidence type="ECO:0000313" key="1">
    <source>
        <dbReference type="EMBL" id="QDV29521.1"/>
    </source>
</evidence>
<dbReference type="AlphaFoldDB" id="A0A518GM62"/>
<gene>
    <name evidence="1" type="ORF">Spb1_14280</name>
</gene>
<sequence>MDLGEPARCLLLSRGKLVRRILQDLRCRITVIESLETMRICILIASAGGFIWRICKLTESIVLFSKCKKPYSLLVFLRFMGEQCDVDTARF</sequence>
<reference evidence="1 2" key="1">
    <citation type="submission" date="2019-02" db="EMBL/GenBank/DDBJ databases">
        <title>Deep-cultivation of Planctomycetes and their phenomic and genomic characterization uncovers novel biology.</title>
        <authorList>
            <person name="Wiegand S."/>
            <person name="Jogler M."/>
            <person name="Boedeker C."/>
            <person name="Pinto D."/>
            <person name="Vollmers J."/>
            <person name="Rivas-Marin E."/>
            <person name="Kohn T."/>
            <person name="Peeters S.H."/>
            <person name="Heuer A."/>
            <person name="Rast P."/>
            <person name="Oberbeckmann S."/>
            <person name="Bunk B."/>
            <person name="Jeske O."/>
            <person name="Meyerdierks A."/>
            <person name="Storesund J.E."/>
            <person name="Kallscheuer N."/>
            <person name="Luecker S."/>
            <person name="Lage O.M."/>
            <person name="Pohl T."/>
            <person name="Merkel B.J."/>
            <person name="Hornburger P."/>
            <person name="Mueller R.-W."/>
            <person name="Bruemmer F."/>
            <person name="Labrenz M."/>
            <person name="Spormann A.M."/>
            <person name="Op den Camp H."/>
            <person name="Overmann J."/>
            <person name="Amann R."/>
            <person name="Jetten M.S.M."/>
            <person name="Mascher T."/>
            <person name="Medema M.H."/>
            <person name="Devos D.P."/>
            <person name="Kaster A.-K."/>
            <person name="Ovreas L."/>
            <person name="Rohde M."/>
            <person name="Galperin M.Y."/>
            <person name="Jogler C."/>
        </authorList>
    </citation>
    <scope>NUCLEOTIDE SEQUENCE [LARGE SCALE GENOMIC DNA]</scope>
    <source>
        <strain evidence="1 2">Spb1</strain>
    </source>
</reference>
<dbReference type="EMBL" id="CP036299">
    <property type="protein sequence ID" value="QDV29521.1"/>
    <property type="molecule type" value="Genomic_DNA"/>
</dbReference>
<evidence type="ECO:0000313" key="2">
    <source>
        <dbReference type="Proteomes" id="UP000315349"/>
    </source>
</evidence>
<keyword evidence="2" id="KW-1185">Reference proteome</keyword>
<name>A0A518GM62_9PLAN</name>
<accession>A0A518GM62</accession>
<dbReference type="KEGG" id="peh:Spb1_14280"/>
<protein>
    <submittedName>
        <fullName evidence="1">Uncharacterized protein</fullName>
    </submittedName>
</protein>
<dbReference type="Proteomes" id="UP000315349">
    <property type="component" value="Chromosome"/>
</dbReference>
<proteinExistence type="predicted"/>
<organism evidence="1 2">
    <name type="scientific">Planctopirus ephydatiae</name>
    <dbReference type="NCBI Taxonomy" id="2528019"/>
    <lineage>
        <taxon>Bacteria</taxon>
        <taxon>Pseudomonadati</taxon>
        <taxon>Planctomycetota</taxon>
        <taxon>Planctomycetia</taxon>
        <taxon>Planctomycetales</taxon>
        <taxon>Planctomycetaceae</taxon>
        <taxon>Planctopirus</taxon>
    </lineage>
</organism>